<gene>
    <name evidence="3" type="ORF">LPJ53_001391</name>
</gene>
<dbReference type="InterPro" id="IPR000683">
    <property type="entry name" value="Gfo/Idh/MocA-like_OxRdtase_N"/>
</dbReference>
<dbReference type="GO" id="GO:0000166">
    <property type="term" value="F:nucleotide binding"/>
    <property type="evidence" value="ECO:0007669"/>
    <property type="project" value="InterPro"/>
</dbReference>
<dbReference type="Gene3D" id="3.30.360.10">
    <property type="entry name" value="Dihydrodipicolinate Reductase, domain 2"/>
    <property type="match status" value="1"/>
</dbReference>
<evidence type="ECO:0008006" key="5">
    <source>
        <dbReference type="Google" id="ProtNLM"/>
    </source>
</evidence>
<dbReference type="OrthoDB" id="2129491at2759"/>
<dbReference type="Pfam" id="PF01408">
    <property type="entry name" value="GFO_IDH_MocA"/>
    <property type="match status" value="1"/>
</dbReference>
<evidence type="ECO:0000259" key="1">
    <source>
        <dbReference type="Pfam" id="PF01408"/>
    </source>
</evidence>
<dbReference type="AlphaFoldDB" id="A0A9W7Y506"/>
<dbReference type="PANTHER" id="PTHR43377:SF2">
    <property type="entry name" value="BINDING ROSSMANN FOLD OXIDOREDUCTASE, PUTATIVE (AFU_ORTHOLOGUE AFUA_4G00560)-RELATED"/>
    <property type="match status" value="1"/>
</dbReference>
<dbReference type="PANTHER" id="PTHR43377">
    <property type="entry name" value="BILIVERDIN REDUCTASE A"/>
    <property type="match status" value="1"/>
</dbReference>
<protein>
    <recommendedName>
        <fullName evidence="5">NAD(P)-binding protein</fullName>
    </recommendedName>
</protein>
<dbReference type="SUPFAM" id="SSF55347">
    <property type="entry name" value="Glyceraldehyde-3-phosphate dehydrogenase-like, C-terminal domain"/>
    <property type="match status" value="1"/>
</dbReference>
<dbReference type="InterPro" id="IPR004104">
    <property type="entry name" value="Gfo/Idh/MocA-like_OxRdtase_C"/>
</dbReference>
<proteinExistence type="predicted"/>
<comment type="caution">
    <text evidence="3">The sequence shown here is derived from an EMBL/GenBank/DDBJ whole genome shotgun (WGS) entry which is preliminary data.</text>
</comment>
<name>A0A9W7Y506_9FUNG</name>
<dbReference type="InterPro" id="IPR036291">
    <property type="entry name" value="NAD(P)-bd_dom_sf"/>
</dbReference>
<dbReference type="InterPro" id="IPR051450">
    <property type="entry name" value="Gfo/Idh/MocA_Oxidoreductases"/>
</dbReference>
<feature type="domain" description="Gfo/Idh/MocA-like oxidoreductase N-terminal" evidence="1">
    <location>
        <begin position="12"/>
        <end position="132"/>
    </location>
</feature>
<keyword evidence="4" id="KW-1185">Reference proteome</keyword>
<organism evidence="3 4">
    <name type="scientific">Coemansia erecta</name>
    <dbReference type="NCBI Taxonomy" id="147472"/>
    <lineage>
        <taxon>Eukaryota</taxon>
        <taxon>Fungi</taxon>
        <taxon>Fungi incertae sedis</taxon>
        <taxon>Zoopagomycota</taxon>
        <taxon>Kickxellomycotina</taxon>
        <taxon>Kickxellomycetes</taxon>
        <taxon>Kickxellales</taxon>
        <taxon>Kickxellaceae</taxon>
        <taxon>Coemansia</taxon>
    </lineage>
</organism>
<dbReference type="EMBL" id="JANBOJ010000035">
    <property type="protein sequence ID" value="KAJ1724308.1"/>
    <property type="molecule type" value="Genomic_DNA"/>
</dbReference>
<dbReference type="Gene3D" id="3.40.50.720">
    <property type="entry name" value="NAD(P)-binding Rossmann-like Domain"/>
    <property type="match status" value="1"/>
</dbReference>
<feature type="domain" description="Gfo/Idh/MocA-like oxidoreductase C-terminal" evidence="2">
    <location>
        <begin position="146"/>
        <end position="424"/>
    </location>
</feature>
<evidence type="ECO:0000313" key="4">
    <source>
        <dbReference type="Proteomes" id="UP001149813"/>
    </source>
</evidence>
<accession>A0A9W7Y506</accession>
<dbReference type="SUPFAM" id="SSF51735">
    <property type="entry name" value="NAD(P)-binding Rossmann-fold domains"/>
    <property type="match status" value="1"/>
</dbReference>
<sequence length="437" mass="48164">MADNNSSVTTPVKVAIVGCGNRGGIYSSFALVSDKMQVVAIADRSESRRKTIQDYHGIPEENCHLSWEDLLNAPKIADAVLICIHDVEHEAAAISFASKGYHILLEKPMATTLSGCWAVYKAVRDNNVMLAICHVLRYTPYNRKVKEIVDSGILGDVVGMQHMEPVGHYHFAHSYVRGNWRKEDESSFSLMTKSCHDIDIMLYFMGNNCTRVSSFGGISHFKKENKPSDAGDAKRCTDCSFEANCPYSAKKIYLEPAERGFKGWPLNAVTDVIDIENIGNALREGPYGRCVYESDNDVCDNQVVNMEFGDNRYASFSMVAFTKEICVRKTRIFGTRGELIGDGDKSIEVYDFLTQTSTFHKPDSVSDSLSGHGGGDMGLISAFVDAVAMKDPSLLSSDALSSLDAYLVVFAAEEARRNGTVVDLNKFRNQNGMDAAP</sequence>
<evidence type="ECO:0000259" key="2">
    <source>
        <dbReference type="Pfam" id="PF02894"/>
    </source>
</evidence>
<evidence type="ECO:0000313" key="3">
    <source>
        <dbReference type="EMBL" id="KAJ1724308.1"/>
    </source>
</evidence>
<dbReference type="Proteomes" id="UP001149813">
    <property type="component" value="Unassembled WGS sequence"/>
</dbReference>
<reference evidence="3" key="1">
    <citation type="submission" date="2022-07" db="EMBL/GenBank/DDBJ databases">
        <title>Phylogenomic reconstructions and comparative analyses of Kickxellomycotina fungi.</title>
        <authorList>
            <person name="Reynolds N.K."/>
            <person name="Stajich J.E."/>
            <person name="Barry K."/>
            <person name="Grigoriev I.V."/>
            <person name="Crous P."/>
            <person name="Smith M.E."/>
        </authorList>
    </citation>
    <scope>NUCLEOTIDE SEQUENCE</scope>
    <source>
        <strain evidence="3">NBRC 32514</strain>
    </source>
</reference>
<dbReference type="Pfam" id="PF02894">
    <property type="entry name" value="GFO_IDH_MocA_C"/>
    <property type="match status" value="1"/>
</dbReference>